<dbReference type="KEGG" id="pnt:G5B91_16630"/>
<evidence type="ECO:0008006" key="5">
    <source>
        <dbReference type="Google" id="ProtNLM"/>
    </source>
</evidence>
<evidence type="ECO:0000313" key="3">
    <source>
        <dbReference type="EMBL" id="QIE87809.1"/>
    </source>
</evidence>
<dbReference type="Proteomes" id="UP000501063">
    <property type="component" value="Chromosome"/>
</dbReference>
<dbReference type="EMBL" id="CP049140">
    <property type="protein sequence ID" value="QIE87809.1"/>
    <property type="molecule type" value="Genomic_DNA"/>
</dbReference>
<accession>A0A6G6IXV4</accession>
<evidence type="ECO:0000313" key="1">
    <source>
        <dbReference type="EMBL" id="QIE87787.1"/>
    </source>
</evidence>
<evidence type="ECO:0000313" key="4">
    <source>
        <dbReference type="Proteomes" id="UP000501063"/>
    </source>
</evidence>
<dbReference type="AlphaFoldDB" id="A0A6G6IXV4"/>
<dbReference type="EMBL" id="CP049140">
    <property type="protein sequence ID" value="QIE87787.1"/>
    <property type="molecule type" value="Genomic_DNA"/>
</dbReference>
<evidence type="ECO:0000313" key="2">
    <source>
        <dbReference type="EMBL" id="QIE87798.1"/>
    </source>
</evidence>
<dbReference type="RefSeq" id="WP_128082606.1">
    <property type="nucleotide sequence ID" value="NZ_CP049140.1"/>
</dbReference>
<sequence>MTEWILTLVLAGSTEPVVTARGYQTAEQCETAGDLMKAADEAVRKTGKAYSMNCTEQPKTHE</sequence>
<name>A0A6G6IXV4_PSENT</name>
<protein>
    <recommendedName>
        <fullName evidence="5">DUF2188 domain-containing protein</fullName>
    </recommendedName>
</protein>
<dbReference type="KEGG" id="pnt:G5B91_16520"/>
<dbReference type="KEGG" id="pnt:G5B91_16575"/>
<proteinExistence type="predicted"/>
<reference evidence="1 4" key="1">
    <citation type="submission" date="2020-02" db="EMBL/GenBank/DDBJ databases">
        <title>Integrative conjugative elements (ICEs) and plasmids drive adaptation of Pseudomonas nitroreducens strain HBP1 to wastewater environment.</title>
        <authorList>
            <person name="Sentchilo V."/>
            <person name="Carraro N."/>
            <person name="Bertelli C."/>
            <person name="van der Meer J.R."/>
        </authorList>
    </citation>
    <scope>NUCLEOTIDE SEQUENCE [LARGE SCALE GENOMIC DNA]</scope>
    <source>
        <strain evidence="1 4">HBP1</strain>
    </source>
</reference>
<gene>
    <name evidence="1" type="ORF">G5B91_16520</name>
    <name evidence="2" type="ORF">G5B91_16575</name>
    <name evidence="3" type="ORF">G5B91_16630</name>
</gene>
<organism evidence="1 4">
    <name type="scientific">Pseudomonas nitroreducens</name>
    <dbReference type="NCBI Taxonomy" id="46680"/>
    <lineage>
        <taxon>Bacteria</taxon>
        <taxon>Pseudomonadati</taxon>
        <taxon>Pseudomonadota</taxon>
        <taxon>Gammaproteobacteria</taxon>
        <taxon>Pseudomonadales</taxon>
        <taxon>Pseudomonadaceae</taxon>
        <taxon>Pseudomonas</taxon>
    </lineage>
</organism>
<dbReference type="EMBL" id="CP049140">
    <property type="protein sequence ID" value="QIE87798.1"/>
    <property type="molecule type" value="Genomic_DNA"/>
</dbReference>